<dbReference type="InterPro" id="IPR013149">
    <property type="entry name" value="ADH-like_C"/>
</dbReference>
<name>A0ABV3P4D5_9ACTN</name>
<dbReference type="PANTHER" id="PTHR48106:SF8">
    <property type="entry name" value="OS02G0805600 PROTEIN"/>
    <property type="match status" value="1"/>
</dbReference>
<dbReference type="Pfam" id="PF00107">
    <property type="entry name" value="ADH_zinc_N"/>
    <property type="match status" value="1"/>
</dbReference>
<keyword evidence="1" id="KW-0521">NADP</keyword>
<evidence type="ECO:0000313" key="4">
    <source>
        <dbReference type="EMBL" id="MEW9264483.1"/>
    </source>
</evidence>
<dbReference type="SUPFAM" id="SSF50129">
    <property type="entry name" value="GroES-like"/>
    <property type="match status" value="1"/>
</dbReference>
<feature type="domain" description="Enoyl reductase (ER)" evidence="3">
    <location>
        <begin position="10"/>
        <end position="319"/>
    </location>
</feature>
<evidence type="ECO:0000259" key="3">
    <source>
        <dbReference type="SMART" id="SM00829"/>
    </source>
</evidence>
<dbReference type="EMBL" id="JBFNQN010000004">
    <property type="protein sequence ID" value="MEW9264483.1"/>
    <property type="molecule type" value="Genomic_DNA"/>
</dbReference>
<dbReference type="InterPro" id="IPR036291">
    <property type="entry name" value="NAD(P)-bd_dom_sf"/>
</dbReference>
<proteinExistence type="predicted"/>
<keyword evidence="2" id="KW-0560">Oxidoreductase</keyword>
<dbReference type="Pfam" id="PF08240">
    <property type="entry name" value="ADH_N"/>
    <property type="match status" value="1"/>
</dbReference>
<accession>A0ABV3P4D5</accession>
<evidence type="ECO:0000256" key="2">
    <source>
        <dbReference type="ARBA" id="ARBA00023002"/>
    </source>
</evidence>
<dbReference type="SMART" id="SM00829">
    <property type="entry name" value="PKS_ER"/>
    <property type="match status" value="1"/>
</dbReference>
<dbReference type="Gene3D" id="3.40.50.720">
    <property type="entry name" value="NAD(P)-binding Rossmann-like Domain"/>
    <property type="match status" value="1"/>
</dbReference>
<dbReference type="PANTHER" id="PTHR48106">
    <property type="entry name" value="QUINONE OXIDOREDUCTASE PIG3-RELATED"/>
    <property type="match status" value="1"/>
</dbReference>
<keyword evidence="5" id="KW-1185">Reference proteome</keyword>
<dbReference type="NCBIfam" id="TIGR02824">
    <property type="entry name" value="quinone_pig3"/>
    <property type="match status" value="1"/>
</dbReference>
<evidence type="ECO:0000313" key="5">
    <source>
        <dbReference type="Proteomes" id="UP001555826"/>
    </source>
</evidence>
<dbReference type="Gene3D" id="3.90.180.10">
    <property type="entry name" value="Medium-chain alcohol dehydrogenases, catalytic domain"/>
    <property type="match status" value="1"/>
</dbReference>
<dbReference type="InterPro" id="IPR011032">
    <property type="entry name" value="GroES-like_sf"/>
</dbReference>
<evidence type="ECO:0000256" key="1">
    <source>
        <dbReference type="ARBA" id="ARBA00022857"/>
    </source>
</evidence>
<dbReference type="CDD" id="cd05276">
    <property type="entry name" value="p53_inducible_oxidoreductase"/>
    <property type="match status" value="1"/>
</dbReference>
<dbReference type="InterPro" id="IPR020843">
    <property type="entry name" value="ER"/>
</dbReference>
<gene>
    <name evidence="4" type="ORF">AB1207_06965</name>
</gene>
<protein>
    <submittedName>
        <fullName evidence="4">NAD(P)H-quinone oxidoreductase</fullName>
    </submittedName>
</protein>
<reference evidence="4 5" key="1">
    <citation type="submission" date="2024-07" db="EMBL/GenBank/DDBJ databases">
        <authorList>
            <person name="Thanompreechachai J."/>
            <person name="Duangmal K."/>
        </authorList>
    </citation>
    <scope>NUCLEOTIDE SEQUENCE [LARGE SCALE GENOMIC DNA]</scope>
    <source>
        <strain evidence="4 5">KCTC 19886</strain>
    </source>
</reference>
<dbReference type="InterPro" id="IPR013154">
    <property type="entry name" value="ADH-like_N"/>
</dbReference>
<dbReference type="RefSeq" id="WP_367637202.1">
    <property type="nucleotide sequence ID" value="NZ_JBFNQN010000004.1"/>
</dbReference>
<dbReference type="InterPro" id="IPR014189">
    <property type="entry name" value="Quinone_OxRdtase_PIG3"/>
</dbReference>
<organism evidence="4 5">
    <name type="scientific">Kineococcus endophyticus</name>
    <dbReference type="NCBI Taxonomy" id="1181883"/>
    <lineage>
        <taxon>Bacteria</taxon>
        <taxon>Bacillati</taxon>
        <taxon>Actinomycetota</taxon>
        <taxon>Actinomycetes</taxon>
        <taxon>Kineosporiales</taxon>
        <taxon>Kineosporiaceae</taxon>
        <taxon>Kineococcus</taxon>
    </lineage>
</organism>
<dbReference type="SUPFAM" id="SSF51735">
    <property type="entry name" value="NAD(P)-binding Rossmann-fold domains"/>
    <property type="match status" value="1"/>
</dbReference>
<comment type="caution">
    <text evidence="4">The sequence shown here is derived from an EMBL/GenBank/DDBJ whole genome shotgun (WGS) entry which is preliminary data.</text>
</comment>
<dbReference type="Proteomes" id="UP001555826">
    <property type="component" value="Unassembled WGS sequence"/>
</dbReference>
<sequence length="327" mass="33666">MRAVIVDPPGSLRLTELPDPVAGPGEVVVRVAAAGVNRADVMQRQGKYPSPPGAPEHPGLEVSGWIAELGPGVSGWQVGEPVCALLAGGGYGEEVAVPVGQVLPVPQGVSVEDAAALPEVTCTVWSNVFTLAGLRPGELLLVHGGSSGIGTMAVQLAHQVGARVAVTAGSDDKLARCAELGADVLVNYRTEDFVERVRAVEPAGADVVLDVVGAPYLARNLDVLATGGRVVVIATQGGTQAEVDLGLLMRKRISLHGTTLRARPAEEKAAVVASVRDHVWPLVVDGGVRPVVFDRFPLAEAARAHEVLEGSSHVGKLLLTTGAQAPA</sequence>